<reference evidence="3 4" key="1">
    <citation type="submission" date="2016-10" db="EMBL/GenBank/DDBJ databases">
        <authorList>
            <person name="de Groot N.N."/>
        </authorList>
    </citation>
    <scope>NUCLEOTIDE SEQUENCE [LARGE SCALE GENOMIC DNA]</scope>
    <source>
        <strain evidence="3 4">DSM 12271</strain>
    </source>
</reference>
<keyword evidence="1" id="KW-0732">Signal</keyword>
<name>A0A1I0YVF2_9CLOT</name>
<keyword evidence="4" id="KW-1185">Reference proteome</keyword>
<dbReference type="STRING" id="84698.SAMN04488528_101572"/>
<proteinExistence type="predicted"/>
<dbReference type="Proteomes" id="UP000198619">
    <property type="component" value="Unassembled WGS sequence"/>
</dbReference>
<dbReference type="SUPFAM" id="SSF47090">
    <property type="entry name" value="PGBD-like"/>
    <property type="match status" value="1"/>
</dbReference>
<accession>A0A1I0YVF2</accession>
<feature type="domain" description="Peptidoglycan binding-like" evidence="2">
    <location>
        <begin position="56"/>
        <end position="110"/>
    </location>
</feature>
<dbReference type="Pfam" id="PF01471">
    <property type="entry name" value="PG_binding_1"/>
    <property type="match status" value="1"/>
</dbReference>
<dbReference type="InterPro" id="IPR002477">
    <property type="entry name" value="Peptidoglycan-bd-like"/>
</dbReference>
<dbReference type="OrthoDB" id="9812962at2"/>
<organism evidence="3 4">
    <name type="scientific">Clostridium frigidicarnis</name>
    <dbReference type="NCBI Taxonomy" id="84698"/>
    <lineage>
        <taxon>Bacteria</taxon>
        <taxon>Bacillati</taxon>
        <taxon>Bacillota</taxon>
        <taxon>Clostridia</taxon>
        <taxon>Eubacteriales</taxon>
        <taxon>Clostridiaceae</taxon>
        <taxon>Clostridium</taxon>
    </lineage>
</organism>
<evidence type="ECO:0000313" key="3">
    <source>
        <dbReference type="EMBL" id="SFB17369.1"/>
    </source>
</evidence>
<evidence type="ECO:0000313" key="4">
    <source>
        <dbReference type="Proteomes" id="UP000198619"/>
    </source>
</evidence>
<dbReference type="AlphaFoldDB" id="A0A1I0YVF2"/>
<feature type="chain" id="PRO_5011531940" evidence="1">
    <location>
        <begin position="23"/>
        <end position="116"/>
    </location>
</feature>
<dbReference type="InterPro" id="IPR036365">
    <property type="entry name" value="PGBD-like_sf"/>
</dbReference>
<evidence type="ECO:0000259" key="2">
    <source>
        <dbReference type="Pfam" id="PF01471"/>
    </source>
</evidence>
<sequence>MKKIISILLLSGAIMFSIPSIKAEAIAGNHYVGDSHDASIVNYNAEKFFQLWDRCDGVKDLQMRLSRIGYGYLDKDGIYGPATKDAVMKFQRSYGLNADGLYGPSTHRVLINGCNC</sequence>
<feature type="signal peptide" evidence="1">
    <location>
        <begin position="1"/>
        <end position="22"/>
    </location>
</feature>
<dbReference type="RefSeq" id="WP_090041352.1">
    <property type="nucleotide sequence ID" value="NZ_FOKI01000015.1"/>
</dbReference>
<gene>
    <name evidence="3" type="ORF">SAMN04488528_101572</name>
</gene>
<dbReference type="InterPro" id="IPR036366">
    <property type="entry name" value="PGBDSf"/>
</dbReference>
<evidence type="ECO:0000256" key="1">
    <source>
        <dbReference type="SAM" id="SignalP"/>
    </source>
</evidence>
<dbReference type="EMBL" id="FOKI01000015">
    <property type="protein sequence ID" value="SFB17369.1"/>
    <property type="molecule type" value="Genomic_DNA"/>
</dbReference>
<dbReference type="Gene3D" id="1.10.101.10">
    <property type="entry name" value="PGBD-like superfamily/PGBD"/>
    <property type="match status" value="1"/>
</dbReference>
<protein>
    <submittedName>
        <fullName evidence="3">Putative peptidoglycan binding domain-containing protein</fullName>
    </submittedName>
</protein>